<keyword evidence="1" id="KW-0175">Coiled coil</keyword>
<evidence type="ECO:0000256" key="2">
    <source>
        <dbReference type="SAM" id="MobiDB-lite"/>
    </source>
</evidence>
<protein>
    <recommendedName>
        <fullName evidence="3">Aminotransferase-like plant mobile domain-containing protein</fullName>
    </recommendedName>
</protein>
<gene>
    <name evidence="4" type="ORF">FSB_LOCUS60229</name>
</gene>
<dbReference type="AlphaFoldDB" id="A0A2N9J4E2"/>
<dbReference type="Pfam" id="PF10536">
    <property type="entry name" value="PMD"/>
    <property type="match status" value="1"/>
</dbReference>
<evidence type="ECO:0000313" key="4">
    <source>
        <dbReference type="EMBL" id="SPD32347.1"/>
    </source>
</evidence>
<organism evidence="4">
    <name type="scientific">Fagus sylvatica</name>
    <name type="common">Beechnut</name>
    <dbReference type="NCBI Taxonomy" id="28930"/>
    <lineage>
        <taxon>Eukaryota</taxon>
        <taxon>Viridiplantae</taxon>
        <taxon>Streptophyta</taxon>
        <taxon>Embryophyta</taxon>
        <taxon>Tracheophyta</taxon>
        <taxon>Spermatophyta</taxon>
        <taxon>Magnoliopsida</taxon>
        <taxon>eudicotyledons</taxon>
        <taxon>Gunneridae</taxon>
        <taxon>Pentapetalae</taxon>
        <taxon>rosids</taxon>
        <taxon>fabids</taxon>
        <taxon>Fagales</taxon>
        <taxon>Fagaceae</taxon>
        <taxon>Fagus</taxon>
    </lineage>
</organism>
<name>A0A2N9J4E2_FAGSY</name>
<reference evidence="4" key="1">
    <citation type="submission" date="2018-02" db="EMBL/GenBank/DDBJ databases">
        <authorList>
            <person name="Cohen D.B."/>
            <person name="Kent A.D."/>
        </authorList>
    </citation>
    <scope>NUCLEOTIDE SEQUENCE</scope>
</reference>
<dbReference type="InterPro" id="IPR019557">
    <property type="entry name" value="AminoTfrase-like_pln_mobile"/>
</dbReference>
<proteinExistence type="predicted"/>
<dbReference type="EMBL" id="OIVN01006400">
    <property type="protein sequence ID" value="SPD32347.1"/>
    <property type="molecule type" value="Genomic_DNA"/>
</dbReference>
<evidence type="ECO:0000259" key="3">
    <source>
        <dbReference type="Pfam" id="PF10536"/>
    </source>
</evidence>
<accession>A0A2N9J4E2</accession>
<feature type="region of interest" description="Disordered" evidence="2">
    <location>
        <begin position="336"/>
        <end position="365"/>
    </location>
</feature>
<feature type="coiled-coil region" evidence="1">
    <location>
        <begin position="651"/>
        <end position="678"/>
    </location>
</feature>
<feature type="region of interest" description="Disordered" evidence="2">
    <location>
        <begin position="477"/>
        <end position="505"/>
    </location>
</feature>
<feature type="domain" description="Aminotransferase-like plant mobile" evidence="3">
    <location>
        <begin position="91"/>
        <end position="165"/>
    </location>
</feature>
<feature type="compositionally biased region" description="Basic and acidic residues" evidence="2">
    <location>
        <begin position="348"/>
        <end position="357"/>
    </location>
</feature>
<evidence type="ECO:0000256" key="1">
    <source>
        <dbReference type="SAM" id="Coils"/>
    </source>
</evidence>
<feature type="compositionally biased region" description="Basic and acidic residues" evidence="2">
    <location>
        <begin position="478"/>
        <end position="505"/>
    </location>
</feature>
<sequence length="727" mass="81261">MGGMGHIHYFRHMVQTAPGWGAWVSRLALAKLDKWKMLGISEAIHASKFEMPINPTHPSMTVGKGPEDDFLKGLPLSYIEFIKQAKGADFLACTSSKRVISYYLPIARCLANGIPVDMASFLLGELYRAMFLLSSEPKQSHGVPVWLIQMWAYSYFLSIAPELHSTIVPWSYGETWIHTRFPKEKGIPSFPTCFKLFSEPSRRRIPVEFHPFKAKKYGMLPWISDASASSAGIEHIASFEAPKPLQQISPSGKKINGDSSSQKLAAADVSFAPLNALVDKISDKADAHYDGLLKEAFNLRNELMRRCQVNLLQDEAFEQAKRSVQSQQLPLMLPAPSEQRVRTSTKRKSSEVEKEIESTVSPKGAKTSRKKLIKTAAKKPSAKRVKAIEVIPDPPILEVEPLDKDLEDATTLSELTRKVDDQKQVLSGLIEAQEALEAEDQALAKKYKEAKKFAKLAASLQAKTQADDATKLAATFKAKSEAEEAERRRLEAEEEKKRQVDKAEEERVAEITKRLEVTKKAQIEQKRQQELEMRRKEKEEKKQKEQKKEEKNIEIEVTEESKVGQIASREENLTKTVVVAPVVSMQPVVQPAVKVKPLIEATVPSIEAVAPLAPSTQEGLGDIDKLLKDVSLTLQQCLLGEPISTAHHLDLQTKASELKSIDQKVKSLEAKLQLWKSKRAQKCLELQTVHADSQGLIQGMELISKAEQNIQALQFEIASLEMVPLKS</sequence>